<feature type="domain" description="UCH catalytic" evidence="9">
    <location>
        <begin position="1"/>
        <end position="151"/>
    </location>
</feature>
<dbReference type="PROSITE" id="PS52048">
    <property type="entry name" value="UCH_DOMAIN"/>
    <property type="match status" value="1"/>
</dbReference>
<dbReference type="EC" id="3.4.19.12" evidence="8"/>
<dbReference type="PRINTS" id="PR00707">
    <property type="entry name" value="UBCTHYDRLASE"/>
</dbReference>
<dbReference type="Gene3D" id="3.40.532.10">
    <property type="entry name" value="Peptidase C12, ubiquitin carboxyl-terminal hydrolase"/>
    <property type="match status" value="1"/>
</dbReference>
<keyword evidence="4 7" id="KW-0833">Ubl conjugation pathway</keyword>
<keyword evidence="3 7" id="KW-0645">Protease</keyword>
<comment type="similarity">
    <text evidence="2 7 8">Belongs to the peptidase C12 family.</text>
</comment>
<dbReference type="InterPro" id="IPR038765">
    <property type="entry name" value="Papain-like_cys_pep_sf"/>
</dbReference>
<evidence type="ECO:0000256" key="6">
    <source>
        <dbReference type="ARBA" id="ARBA00022807"/>
    </source>
</evidence>
<evidence type="ECO:0000256" key="1">
    <source>
        <dbReference type="ARBA" id="ARBA00000707"/>
    </source>
</evidence>
<evidence type="ECO:0000259" key="9">
    <source>
        <dbReference type="PROSITE" id="PS52048"/>
    </source>
</evidence>
<feature type="active site" description="Nucleophile" evidence="7">
    <location>
        <position position="18"/>
    </location>
</feature>
<dbReference type="PANTHER" id="PTHR10589">
    <property type="entry name" value="UBIQUITIN CARBOXYL-TERMINAL HYDROLASE"/>
    <property type="match status" value="1"/>
</dbReference>
<protein>
    <recommendedName>
        <fullName evidence="8">Ubiquitin carboxyl-terminal hydrolase</fullName>
        <ecNumber evidence="8">3.4.19.12</ecNumber>
    </recommendedName>
</protein>
<dbReference type="GO" id="GO:0016579">
    <property type="term" value="P:protein deubiquitination"/>
    <property type="evidence" value="ECO:0007669"/>
    <property type="project" value="TreeGrafter"/>
</dbReference>
<evidence type="ECO:0000313" key="10">
    <source>
        <dbReference type="EMBL" id="POM84847.1"/>
    </source>
</evidence>
<evidence type="ECO:0000256" key="2">
    <source>
        <dbReference type="ARBA" id="ARBA00009326"/>
    </source>
</evidence>
<evidence type="ECO:0000256" key="7">
    <source>
        <dbReference type="PROSITE-ProRule" id="PRU01393"/>
    </source>
</evidence>
<dbReference type="PANTHER" id="PTHR10589:SF17">
    <property type="entry name" value="UBIQUITIN CARBOXYL-TERMINAL HYDROLASE"/>
    <property type="match status" value="1"/>
</dbReference>
<dbReference type="InterPro" id="IPR036959">
    <property type="entry name" value="Peptidase_C12_UCH_sf"/>
</dbReference>
<evidence type="ECO:0000313" key="11">
    <source>
        <dbReference type="Proteomes" id="UP000236928"/>
    </source>
</evidence>
<comment type="catalytic activity">
    <reaction evidence="1 7 8">
        <text>Thiol-dependent hydrolysis of ester, thioester, amide, peptide and isopeptide bonds formed by the C-terminal Gly of ubiquitin (a 76-residue protein attached to proteins as an intracellular targeting signal).</text>
        <dbReference type="EC" id="3.4.19.12"/>
    </reaction>
</comment>
<dbReference type="EMBL" id="JIBK01000048">
    <property type="protein sequence ID" value="POM84847.1"/>
    <property type="molecule type" value="Genomic_DNA"/>
</dbReference>
<feature type="site" description="Transition state stabilizer" evidence="7">
    <location>
        <position position="12"/>
    </location>
</feature>
<keyword evidence="11" id="KW-1185">Reference proteome</keyword>
<keyword evidence="5 7" id="KW-0378">Hydrolase</keyword>
<gene>
    <name evidence="10" type="ORF">CmeUKMEL1_14440</name>
</gene>
<keyword evidence="6 7" id="KW-0788">Thiol protease</keyword>
<reference evidence="10 11" key="1">
    <citation type="submission" date="2014-04" db="EMBL/GenBank/DDBJ databases">
        <title>Comparative Genomics of Cryptosporidium Species.</title>
        <authorList>
            <person name="Silva J.C."/>
            <person name="Su Q."/>
            <person name="Chalmers R."/>
            <person name="Chibucos M.C."/>
            <person name="Elwin K."/>
            <person name="Godinez A."/>
            <person name="Guo F."/>
            <person name="Huynh K."/>
            <person name="Orvis J."/>
            <person name="Ott S."/>
            <person name="Sadzewicz L."/>
            <person name="Sengamalay N."/>
            <person name="Shetty A."/>
            <person name="Sun M."/>
            <person name="Tallon L."/>
            <person name="Xiao L."/>
            <person name="Zhang H."/>
            <person name="Fraser C.M."/>
            <person name="Zhu G."/>
            <person name="Kissinger J."/>
            <person name="Widmer G."/>
        </authorList>
    </citation>
    <scope>NUCLEOTIDE SEQUENCE [LARGE SCALE GENOMIC DNA]</scope>
    <source>
        <strain evidence="10 11">UKMEL1</strain>
    </source>
</reference>
<dbReference type="AlphaFoldDB" id="A0A2P4Z435"/>
<dbReference type="Proteomes" id="UP000236928">
    <property type="component" value="Unassembled WGS sequence"/>
</dbReference>
<dbReference type="GO" id="GO:0004843">
    <property type="term" value="F:cysteine-type deubiquitinase activity"/>
    <property type="evidence" value="ECO:0007669"/>
    <property type="project" value="UniProtKB-UniRule"/>
</dbReference>
<dbReference type="OrthoDB" id="427186at2759"/>
<feature type="active site" description="Proton donor" evidence="7">
    <location>
        <position position="90"/>
    </location>
</feature>
<dbReference type="VEuPathDB" id="CryptoDB:CmeUKMEL1_14440"/>
<evidence type="ECO:0000256" key="4">
    <source>
        <dbReference type="ARBA" id="ARBA00022786"/>
    </source>
</evidence>
<name>A0A2P4Z435_9CRYT</name>
<dbReference type="GO" id="GO:0006511">
    <property type="term" value="P:ubiquitin-dependent protein catabolic process"/>
    <property type="evidence" value="ECO:0007669"/>
    <property type="project" value="UniProtKB-UniRule"/>
</dbReference>
<evidence type="ECO:0000256" key="5">
    <source>
        <dbReference type="ARBA" id="ARBA00022801"/>
    </source>
</evidence>
<proteinExistence type="inferred from homology"/>
<comment type="caution">
    <text evidence="10">The sequence shown here is derived from an EMBL/GenBank/DDBJ whole genome shotgun (WGS) entry which is preliminary data.</text>
</comment>
<evidence type="ECO:0000256" key="8">
    <source>
        <dbReference type="RuleBase" id="RU361215"/>
    </source>
</evidence>
<dbReference type="GO" id="GO:0005737">
    <property type="term" value="C:cytoplasm"/>
    <property type="evidence" value="ECO:0007669"/>
    <property type="project" value="TreeGrafter"/>
</dbReference>
<evidence type="ECO:0000256" key="3">
    <source>
        <dbReference type="ARBA" id="ARBA00022670"/>
    </source>
</evidence>
<sequence>MNISQNIWFMKQYITNSCSAVALLHSILNNDKIELEEESIAKILLYLKGDPNDLPRERGFYLIDNKNIECIHEKLSSRDLTYDCYKTVFHYLSFVNNHGYIMELDGRLPCPISHGACKSDEFLKTTPKIIKEYFILPIGINGKMAIFALCIK</sequence>
<dbReference type="Pfam" id="PF01088">
    <property type="entry name" value="Peptidase_C12"/>
    <property type="match status" value="1"/>
</dbReference>
<dbReference type="InterPro" id="IPR001578">
    <property type="entry name" value="Peptidase_C12_UCH"/>
</dbReference>
<accession>A0A2P4Z435</accession>
<organism evidence="10 11">
    <name type="scientific">Cryptosporidium meleagridis</name>
    <dbReference type="NCBI Taxonomy" id="93969"/>
    <lineage>
        <taxon>Eukaryota</taxon>
        <taxon>Sar</taxon>
        <taxon>Alveolata</taxon>
        <taxon>Apicomplexa</taxon>
        <taxon>Conoidasida</taxon>
        <taxon>Coccidia</taxon>
        <taxon>Eucoccidiorida</taxon>
        <taxon>Eimeriorina</taxon>
        <taxon>Cryptosporidiidae</taxon>
        <taxon>Cryptosporidium</taxon>
    </lineage>
</organism>
<feature type="site" description="Important for enzyme activity" evidence="7">
    <location>
        <position position="105"/>
    </location>
</feature>
<dbReference type="SUPFAM" id="SSF54001">
    <property type="entry name" value="Cysteine proteinases"/>
    <property type="match status" value="1"/>
</dbReference>